<dbReference type="SUPFAM" id="SSF55729">
    <property type="entry name" value="Acyl-CoA N-acyltransferases (Nat)"/>
    <property type="match status" value="1"/>
</dbReference>
<gene>
    <name evidence="4" type="ORF">J2S41_006292</name>
</gene>
<keyword evidence="5" id="KW-1185">Reference proteome</keyword>
<evidence type="ECO:0000313" key="5">
    <source>
        <dbReference type="Proteomes" id="UP001183643"/>
    </source>
</evidence>
<dbReference type="InterPro" id="IPR050769">
    <property type="entry name" value="NAT_camello-type"/>
</dbReference>
<feature type="domain" description="HTH marR-type" evidence="2">
    <location>
        <begin position="1"/>
        <end position="135"/>
    </location>
</feature>
<dbReference type="SMART" id="SM00347">
    <property type="entry name" value="HTH_MARR"/>
    <property type="match status" value="1"/>
</dbReference>
<dbReference type="Gene3D" id="3.40.630.30">
    <property type="match status" value="1"/>
</dbReference>
<dbReference type="GO" id="GO:0008080">
    <property type="term" value="F:N-acetyltransferase activity"/>
    <property type="evidence" value="ECO:0007669"/>
    <property type="project" value="InterPro"/>
</dbReference>
<dbReference type="RefSeq" id="WP_310373355.1">
    <property type="nucleotide sequence ID" value="NZ_JAVDYB010000001.1"/>
</dbReference>
<evidence type="ECO:0000256" key="1">
    <source>
        <dbReference type="ARBA" id="ARBA00022679"/>
    </source>
</evidence>
<dbReference type="Pfam" id="PF12802">
    <property type="entry name" value="MarR_2"/>
    <property type="match status" value="1"/>
</dbReference>
<dbReference type="InterPro" id="IPR016181">
    <property type="entry name" value="Acyl_CoA_acyltransferase"/>
</dbReference>
<proteinExistence type="predicted"/>
<reference evidence="4" key="1">
    <citation type="submission" date="2023-07" db="EMBL/GenBank/DDBJ databases">
        <title>Sequencing the genomes of 1000 actinobacteria strains.</title>
        <authorList>
            <person name="Klenk H.-P."/>
        </authorList>
    </citation>
    <scope>NUCLEOTIDE SEQUENCE</scope>
    <source>
        <strain evidence="4">DSM 44707</strain>
    </source>
</reference>
<dbReference type="Proteomes" id="UP001183643">
    <property type="component" value="Unassembled WGS sequence"/>
</dbReference>
<dbReference type="EMBL" id="JAVDYB010000001">
    <property type="protein sequence ID" value="MDR7279514.1"/>
    <property type="molecule type" value="Genomic_DNA"/>
</dbReference>
<comment type="caution">
    <text evidence="4">The sequence shown here is derived from an EMBL/GenBank/DDBJ whole genome shotgun (WGS) entry which is preliminary data.</text>
</comment>
<dbReference type="GO" id="GO:0003700">
    <property type="term" value="F:DNA-binding transcription factor activity"/>
    <property type="evidence" value="ECO:0007669"/>
    <property type="project" value="InterPro"/>
</dbReference>
<evidence type="ECO:0000313" key="4">
    <source>
        <dbReference type="EMBL" id="MDR7279514.1"/>
    </source>
</evidence>
<evidence type="ECO:0000259" key="2">
    <source>
        <dbReference type="PROSITE" id="PS50995"/>
    </source>
</evidence>
<accession>A0AAE3YTD7</accession>
<dbReference type="InterPro" id="IPR000182">
    <property type="entry name" value="GNAT_dom"/>
</dbReference>
<dbReference type="Pfam" id="PF00583">
    <property type="entry name" value="Acetyltransf_1"/>
    <property type="match status" value="1"/>
</dbReference>
<dbReference type="SUPFAM" id="SSF46785">
    <property type="entry name" value="Winged helix' DNA-binding domain"/>
    <property type="match status" value="1"/>
</dbReference>
<sequence length="304" mass="32953">MDDIATVRAFNRFYTNLVGALQDEHLHTPYTLTEARVLYELAAGPGRDLLDLRRTLDLDPGYLTRIMTRFTGDGLVIQSRSETDGRRRTVTLTDRGRAAAATLDARATETIGAMLGKLSGADRARLLGAMGTITELLGPPGDAPGRIVVLRAPHPGDLGWIVQRHGAVYAAEHGFDGTFEAWVARIVADYATGHDPAREAVWIADVAGEPVGSIMCVRVDDTTAKLRILLVEAAARGLGVGGRLVGECIRFAREAGYARMVLETYGAMEAARRIYLRAGFTMDSAEPVRAHGHDLVKESWSLTL</sequence>
<dbReference type="PROSITE" id="PS51186">
    <property type="entry name" value="GNAT"/>
    <property type="match status" value="1"/>
</dbReference>
<dbReference type="GO" id="GO:0003677">
    <property type="term" value="F:DNA binding"/>
    <property type="evidence" value="ECO:0007669"/>
    <property type="project" value="UniProtKB-KW"/>
</dbReference>
<protein>
    <submittedName>
        <fullName evidence="4">DNA-binding MarR family transcriptional regulator/GNAT superfamily N-acetyltransferase</fullName>
    </submittedName>
</protein>
<dbReference type="AlphaFoldDB" id="A0AAE3YTD7"/>
<dbReference type="PANTHER" id="PTHR13947:SF37">
    <property type="entry name" value="LD18367P"/>
    <property type="match status" value="1"/>
</dbReference>
<dbReference type="InterPro" id="IPR036388">
    <property type="entry name" value="WH-like_DNA-bd_sf"/>
</dbReference>
<evidence type="ECO:0000259" key="3">
    <source>
        <dbReference type="PROSITE" id="PS51186"/>
    </source>
</evidence>
<dbReference type="PANTHER" id="PTHR13947">
    <property type="entry name" value="GNAT FAMILY N-ACETYLTRANSFERASE"/>
    <property type="match status" value="1"/>
</dbReference>
<name>A0AAE3YTD7_9ACTN</name>
<dbReference type="Gene3D" id="1.10.10.10">
    <property type="entry name" value="Winged helix-like DNA-binding domain superfamily/Winged helix DNA-binding domain"/>
    <property type="match status" value="1"/>
</dbReference>
<feature type="domain" description="N-acetyltransferase" evidence="3">
    <location>
        <begin position="148"/>
        <end position="304"/>
    </location>
</feature>
<organism evidence="4 5">
    <name type="scientific">Catenuloplanes atrovinosus</name>
    <dbReference type="NCBI Taxonomy" id="137266"/>
    <lineage>
        <taxon>Bacteria</taxon>
        <taxon>Bacillati</taxon>
        <taxon>Actinomycetota</taxon>
        <taxon>Actinomycetes</taxon>
        <taxon>Micromonosporales</taxon>
        <taxon>Micromonosporaceae</taxon>
        <taxon>Catenuloplanes</taxon>
    </lineage>
</organism>
<dbReference type="PROSITE" id="PS50995">
    <property type="entry name" value="HTH_MARR_2"/>
    <property type="match status" value="1"/>
</dbReference>
<keyword evidence="4" id="KW-0238">DNA-binding</keyword>
<dbReference type="InterPro" id="IPR036390">
    <property type="entry name" value="WH_DNA-bd_sf"/>
</dbReference>
<keyword evidence="1" id="KW-0808">Transferase</keyword>
<dbReference type="InterPro" id="IPR000835">
    <property type="entry name" value="HTH_MarR-typ"/>
</dbReference>